<feature type="transmembrane region" description="Helical" evidence="8">
    <location>
        <begin position="236"/>
        <end position="261"/>
    </location>
</feature>
<feature type="transmembrane region" description="Helical" evidence="8">
    <location>
        <begin position="169"/>
        <end position="188"/>
    </location>
</feature>
<dbReference type="GO" id="GO:0015297">
    <property type="term" value="F:antiporter activity"/>
    <property type="evidence" value="ECO:0007669"/>
    <property type="project" value="InterPro"/>
</dbReference>
<evidence type="ECO:0000256" key="5">
    <source>
        <dbReference type="ARBA" id="ARBA00022692"/>
    </source>
</evidence>
<dbReference type="OrthoDB" id="9776324at2"/>
<comment type="caution">
    <text evidence="9">The sequence shown here is derived from an EMBL/GenBank/DDBJ whole genome shotgun (WGS) entry which is preliminary data.</text>
</comment>
<evidence type="ECO:0000256" key="8">
    <source>
        <dbReference type="SAM" id="Phobius"/>
    </source>
</evidence>
<dbReference type="CDD" id="cd13138">
    <property type="entry name" value="MATE_yoeA_like"/>
    <property type="match status" value="1"/>
</dbReference>
<dbReference type="PIRSF" id="PIRSF006603">
    <property type="entry name" value="DinF"/>
    <property type="match status" value="1"/>
</dbReference>
<dbReference type="InterPro" id="IPR052031">
    <property type="entry name" value="Membrane_Transporter-Flippase"/>
</dbReference>
<feature type="transmembrane region" description="Helical" evidence="8">
    <location>
        <begin position="412"/>
        <end position="434"/>
    </location>
</feature>
<dbReference type="EMBL" id="QCZG01000022">
    <property type="protein sequence ID" value="PWA10410.1"/>
    <property type="molecule type" value="Genomic_DNA"/>
</dbReference>
<dbReference type="InterPro" id="IPR048279">
    <property type="entry name" value="MdtK-like"/>
</dbReference>
<dbReference type="Proteomes" id="UP000245998">
    <property type="component" value="Unassembled WGS sequence"/>
</dbReference>
<evidence type="ECO:0000313" key="10">
    <source>
        <dbReference type="Proteomes" id="UP000245998"/>
    </source>
</evidence>
<comment type="similarity">
    <text evidence="2">Belongs to the multi antimicrobial extrusion (MATE) (TC 2.A.66.1) family.</text>
</comment>
<feature type="transmembrane region" description="Helical" evidence="8">
    <location>
        <begin position="94"/>
        <end position="116"/>
    </location>
</feature>
<evidence type="ECO:0000256" key="3">
    <source>
        <dbReference type="ARBA" id="ARBA00022448"/>
    </source>
</evidence>
<dbReference type="GO" id="GO:0042910">
    <property type="term" value="F:xenobiotic transmembrane transporter activity"/>
    <property type="evidence" value="ECO:0007669"/>
    <property type="project" value="InterPro"/>
</dbReference>
<evidence type="ECO:0000256" key="6">
    <source>
        <dbReference type="ARBA" id="ARBA00022989"/>
    </source>
</evidence>
<feature type="transmembrane region" description="Helical" evidence="8">
    <location>
        <begin position="318"/>
        <end position="343"/>
    </location>
</feature>
<evidence type="ECO:0000313" key="9">
    <source>
        <dbReference type="EMBL" id="PWA10410.1"/>
    </source>
</evidence>
<comment type="subcellular location">
    <subcellularLocation>
        <location evidence="1">Cell membrane</location>
        <topology evidence="1">Multi-pass membrane protein</topology>
    </subcellularLocation>
</comment>
<feature type="transmembrane region" description="Helical" evidence="8">
    <location>
        <begin position="136"/>
        <end position="157"/>
    </location>
</feature>
<sequence>MAKNLDFTEGSILKKMLLFSFPLLLTNILQLSYQFIDSLWVGNLLGSTGLGAVSLSGPILFTILSFVIGLNTSTLTVLSQARGANDEKRLKESLNAFVIVNLILSLLFGIVGFFAADVILRLLSTPESMFSMAKSYLQIHFLGIIFLFGYNFIGTVMRGLGDSRTPVRFVLLAVILNTVLDPIFIYTFDLGIDGAAYATLVAQGSAFLYGLIYSIWKSSIPFTIPHMPDFLYFKTIMKLGLPGGLQMMVISGGVTAIMGIVASFGEDVVAGFGASQRIDSLIMLPATTIGTAVTSMAGQNIGAEKWERVKEIAKRALILILGVSFFISFLVFISADLLIRLFVSDEETIAFGAAYLRVVAFFYPFLGINFILNGIVRAAGAMFQVLVLNIISFWVLRVPLTFILSEWFGTNGIALGIGFSFVISSIVASLYYVFGKWRSISLFKQVKKTN</sequence>
<evidence type="ECO:0000256" key="2">
    <source>
        <dbReference type="ARBA" id="ARBA00010199"/>
    </source>
</evidence>
<protein>
    <submittedName>
        <fullName evidence="9">MATE family efflux transporter</fullName>
    </submittedName>
</protein>
<dbReference type="Pfam" id="PF01554">
    <property type="entry name" value="MatE"/>
    <property type="match status" value="2"/>
</dbReference>
<keyword evidence="7 8" id="KW-0472">Membrane</keyword>
<dbReference type="AlphaFoldDB" id="A0A2U1JYV7"/>
<feature type="transmembrane region" description="Helical" evidence="8">
    <location>
        <begin position="194"/>
        <end position="216"/>
    </location>
</feature>
<feature type="transmembrane region" description="Helical" evidence="8">
    <location>
        <begin position="349"/>
        <end position="372"/>
    </location>
</feature>
<evidence type="ECO:0000256" key="4">
    <source>
        <dbReference type="ARBA" id="ARBA00022475"/>
    </source>
</evidence>
<evidence type="ECO:0000256" key="7">
    <source>
        <dbReference type="ARBA" id="ARBA00023136"/>
    </source>
</evidence>
<reference evidence="9 10" key="1">
    <citation type="submission" date="2018-04" db="EMBL/GenBank/DDBJ databases">
        <title>Camelliibacillus theae gen. nov., sp. nov., isolated from Pu'er tea.</title>
        <authorList>
            <person name="Niu L."/>
        </authorList>
    </citation>
    <scope>NUCLEOTIDE SEQUENCE [LARGE SCALE GENOMIC DNA]</scope>
    <source>
        <strain evidence="9 10">T8</strain>
    </source>
</reference>
<gene>
    <name evidence="9" type="ORF">DCC39_11300</name>
</gene>
<evidence type="ECO:0000256" key="1">
    <source>
        <dbReference type="ARBA" id="ARBA00004651"/>
    </source>
</evidence>
<dbReference type="GO" id="GO:0005886">
    <property type="term" value="C:plasma membrane"/>
    <property type="evidence" value="ECO:0007669"/>
    <property type="project" value="UniProtKB-SubCell"/>
</dbReference>
<keyword evidence="4" id="KW-1003">Cell membrane</keyword>
<feature type="transmembrane region" description="Helical" evidence="8">
    <location>
        <begin position="12"/>
        <end position="33"/>
    </location>
</feature>
<feature type="transmembrane region" description="Helical" evidence="8">
    <location>
        <begin position="53"/>
        <end position="73"/>
    </location>
</feature>
<dbReference type="PANTHER" id="PTHR43549">
    <property type="entry name" value="MULTIDRUG RESISTANCE PROTEIN YPNP-RELATED"/>
    <property type="match status" value="1"/>
</dbReference>
<keyword evidence="5 8" id="KW-0812">Transmembrane</keyword>
<feature type="transmembrane region" description="Helical" evidence="8">
    <location>
        <begin position="281"/>
        <end position="298"/>
    </location>
</feature>
<feature type="transmembrane region" description="Helical" evidence="8">
    <location>
        <begin position="379"/>
        <end position="400"/>
    </location>
</feature>
<dbReference type="NCBIfam" id="TIGR00797">
    <property type="entry name" value="matE"/>
    <property type="match status" value="1"/>
</dbReference>
<name>A0A2U1JYV7_9BACI</name>
<proteinExistence type="inferred from homology"/>
<accession>A0A2U1JYV7</accession>
<dbReference type="RefSeq" id="WP_116555009.1">
    <property type="nucleotide sequence ID" value="NZ_QCZG01000022.1"/>
</dbReference>
<keyword evidence="3" id="KW-0813">Transport</keyword>
<dbReference type="PANTHER" id="PTHR43549:SF3">
    <property type="entry name" value="MULTIDRUG RESISTANCE PROTEIN YPNP-RELATED"/>
    <property type="match status" value="1"/>
</dbReference>
<organism evidence="9 10">
    <name type="scientific">Pueribacillus theae</name>
    <dbReference type="NCBI Taxonomy" id="2171751"/>
    <lineage>
        <taxon>Bacteria</taxon>
        <taxon>Bacillati</taxon>
        <taxon>Bacillota</taxon>
        <taxon>Bacilli</taxon>
        <taxon>Bacillales</taxon>
        <taxon>Bacillaceae</taxon>
        <taxon>Pueribacillus</taxon>
    </lineage>
</organism>
<keyword evidence="6 8" id="KW-1133">Transmembrane helix</keyword>
<keyword evidence="10" id="KW-1185">Reference proteome</keyword>
<dbReference type="InterPro" id="IPR002528">
    <property type="entry name" value="MATE_fam"/>
</dbReference>